<gene>
    <name evidence="1" type="ORF">T4E_5880</name>
</gene>
<dbReference type="AlphaFoldDB" id="A0A0V0W750"/>
<sequence>MRVGALVPGARDPHFLGPSKVPEKEAILAAGISSRAMGADRHLVASSVTAGYRIEVAQNNAN</sequence>
<name>A0A0V0W750_TRIPS</name>
<dbReference type="EMBL" id="JYDU01001177">
    <property type="protein sequence ID" value="KRX71406.1"/>
    <property type="molecule type" value="Genomic_DNA"/>
</dbReference>
<accession>A0A0V0W750</accession>
<dbReference type="Proteomes" id="UP000054815">
    <property type="component" value="Unassembled WGS sequence"/>
</dbReference>
<evidence type="ECO:0000313" key="2">
    <source>
        <dbReference type="Proteomes" id="UP000054815"/>
    </source>
</evidence>
<protein>
    <submittedName>
        <fullName evidence="1">Uncharacterized protein</fullName>
    </submittedName>
</protein>
<comment type="caution">
    <text evidence="1">The sequence shown here is derived from an EMBL/GenBank/DDBJ whole genome shotgun (WGS) entry which is preliminary data.</text>
</comment>
<organism evidence="1 2">
    <name type="scientific">Trichinella pseudospiralis</name>
    <name type="common">Parasitic roundworm</name>
    <dbReference type="NCBI Taxonomy" id="6337"/>
    <lineage>
        <taxon>Eukaryota</taxon>
        <taxon>Metazoa</taxon>
        <taxon>Ecdysozoa</taxon>
        <taxon>Nematoda</taxon>
        <taxon>Enoplea</taxon>
        <taxon>Dorylaimia</taxon>
        <taxon>Trichinellida</taxon>
        <taxon>Trichinellidae</taxon>
        <taxon>Trichinella</taxon>
    </lineage>
</organism>
<proteinExistence type="predicted"/>
<reference evidence="1 2" key="1">
    <citation type="submission" date="2015-01" db="EMBL/GenBank/DDBJ databases">
        <title>Evolution of Trichinella species and genotypes.</title>
        <authorList>
            <person name="Korhonen P.K."/>
            <person name="Edoardo P."/>
            <person name="Giuseppe L.R."/>
            <person name="Gasser R.B."/>
        </authorList>
    </citation>
    <scope>NUCLEOTIDE SEQUENCE [LARGE SCALE GENOMIC DNA]</scope>
    <source>
        <strain evidence="1">ISS141</strain>
    </source>
</reference>
<feature type="non-terminal residue" evidence="1">
    <location>
        <position position="62"/>
    </location>
</feature>
<evidence type="ECO:0000313" key="1">
    <source>
        <dbReference type="EMBL" id="KRX71406.1"/>
    </source>
</evidence>